<sequence length="439" mass="50108">MKAIDLEVKRICEEKLAGHEKLQQLFANCYPNTMDTTVKTLGEKDTFVITGDIPAMWLRDSTAQVRHYLPVAKHDEEVADCIEGLVNRQFRCIAIDPYANAFNQEANGMCWPKYAAVYFGQANTGEAEIDDTDFESPWVWERKYEIDSLCYPVQLAYLLWKETGRTGQFNEQYKESTKRILNVFETEQDHSKSSYYFKRINCPPTDTLTREGHGEPVAVTGMTWSGFRPSDDACVYGYLVPSNMFAVVTLGYTAEIMREIYHDEEIAARAERLAAQIRAGIEQYGVIEHPKFGKIYAYETDGMGHYTLMDDANVPSLLSIPYLGYCSADDEIYKNTRAYVLSCENPFYYEGTAARGVGSPHTPPEYIWHIALSMQGLTSQDPEECRELLHMLTTTDAGKGFMHEGFHKDDPAKFTRPWFAWSNSLFSEFVLKCIDENIL</sequence>
<dbReference type="PIRSF" id="PIRSF028846">
    <property type="entry name" value="UCP028846"/>
    <property type="match status" value="1"/>
</dbReference>
<dbReference type="Gene3D" id="1.50.10.10">
    <property type="match status" value="1"/>
</dbReference>
<evidence type="ECO:0000313" key="1">
    <source>
        <dbReference type="EMBL" id="MCF2652172.1"/>
    </source>
</evidence>
<dbReference type="EMBL" id="JAFBIT010000001">
    <property type="protein sequence ID" value="MCF2652172.1"/>
    <property type="molecule type" value="Genomic_DNA"/>
</dbReference>
<proteinExistence type="predicted"/>
<evidence type="ECO:0000313" key="2">
    <source>
        <dbReference type="Proteomes" id="UP001299220"/>
    </source>
</evidence>
<keyword evidence="1" id="KW-0378">Hydrolase</keyword>
<dbReference type="InterPro" id="IPR008313">
    <property type="entry name" value="GH125"/>
</dbReference>
<accession>A0ABS9CPR9</accession>
<dbReference type="PANTHER" id="PTHR31047:SF0">
    <property type="entry name" value="MEIOTICALLY UP-REGULATED GENE 157 PROTEIN"/>
    <property type="match status" value="1"/>
</dbReference>
<reference evidence="1 2" key="1">
    <citation type="submission" date="2020-12" db="EMBL/GenBank/DDBJ databases">
        <title>Whole genome sequences of gut porcine anaerobes.</title>
        <authorList>
            <person name="Kubasova T."/>
            <person name="Jahodarova E."/>
            <person name="Rychlik I."/>
        </authorList>
    </citation>
    <scope>NUCLEOTIDE SEQUENCE [LARGE SCALE GENOMIC DNA]</scope>
    <source>
        <strain evidence="1 2">An867</strain>
    </source>
</reference>
<dbReference type="InterPro" id="IPR008928">
    <property type="entry name" value="6-hairpin_glycosidase_sf"/>
</dbReference>
<name>A0ABS9CPR9_9FIRM</name>
<dbReference type="InterPro" id="IPR012341">
    <property type="entry name" value="6hp_glycosidase-like_sf"/>
</dbReference>
<dbReference type="PANTHER" id="PTHR31047">
    <property type="entry name" value="MEIOTICALLY UP-REGULATED GENE 157 PROTEIN"/>
    <property type="match status" value="1"/>
</dbReference>
<dbReference type="Pfam" id="PF06824">
    <property type="entry name" value="Glyco_hydro_125"/>
    <property type="match status" value="1"/>
</dbReference>
<organism evidence="1 2">
    <name type="scientific">Anaeromassilibacillus senegalensis</name>
    <dbReference type="NCBI Taxonomy" id="1673717"/>
    <lineage>
        <taxon>Bacteria</taxon>
        <taxon>Bacillati</taxon>
        <taxon>Bacillota</taxon>
        <taxon>Clostridia</taxon>
        <taxon>Eubacteriales</taxon>
        <taxon>Acutalibacteraceae</taxon>
        <taxon>Anaeromassilibacillus</taxon>
    </lineage>
</organism>
<protein>
    <submittedName>
        <fullName evidence="1">Glycoside hydrolase family 125 protein</fullName>
    </submittedName>
</protein>
<keyword evidence="2" id="KW-1185">Reference proteome</keyword>
<dbReference type="Proteomes" id="UP001299220">
    <property type="component" value="Unassembled WGS sequence"/>
</dbReference>
<dbReference type="RefSeq" id="WP_235323191.1">
    <property type="nucleotide sequence ID" value="NZ_JAFBIT010000001.1"/>
</dbReference>
<comment type="caution">
    <text evidence="1">The sequence shown here is derived from an EMBL/GenBank/DDBJ whole genome shotgun (WGS) entry which is preliminary data.</text>
</comment>
<dbReference type="GO" id="GO:0016787">
    <property type="term" value="F:hydrolase activity"/>
    <property type="evidence" value="ECO:0007669"/>
    <property type="project" value="UniProtKB-KW"/>
</dbReference>
<dbReference type="SUPFAM" id="SSF48208">
    <property type="entry name" value="Six-hairpin glycosidases"/>
    <property type="match status" value="1"/>
</dbReference>
<gene>
    <name evidence="1" type="ORF">JQM67_06125</name>
</gene>
<dbReference type="SMART" id="SM01149">
    <property type="entry name" value="DUF1237"/>
    <property type="match status" value="1"/>
</dbReference>